<dbReference type="AlphaFoldDB" id="A0A9C6SVF7"/>
<organism evidence="3 5">
    <name type="scientific">Drosophila albomicans</name>
    <name type="common">Fruit fly</name>
    <dbReference type="NCBI Taxonomy" id="7291"/>
    <lineage>
        <taxon>Eukaryota</taxon>
        <taxon>Metazoa</taxon>
        <taxon>Ecdysozoa</taxon>
        <taxon>Arthropoda</taxon>
        <taxon>Hexapoda</taxon>
        <taxon>Insecta</taxon>
        <taxon>Pterygota</taxon>
        <taxon>Neoptera</taxon>
        <taxon>Endopterygota</taxon>
        <taxon>Diptera</taxon>
        <taxon>Brachycera</taxon>
        <taxon>Muscomorpha</taxon>
        <taxon>Ephydroidea</taxon>
        <taxon>Drosophilidae</taxon>
        <taxon>Drosophila</taxon>
    </lineage>
</organism>
<proteinExistence type="predicted"/>
<dbReference type="Gene3D" id="2.30.30.140">
    <property type="match status" value="2"/>
</dbReference>
<dbReference type="SMART" id="SM00333">
    <property type="entry name" value="TUDOR"/>
    <property type="match status" value="2"/>
</dbReference>
<feature type="compositionally biased region" description="Polar residues" evidence="1">
    <location>
        <begin position="141"/>
        <end position="154"/>
    </location>
</feature>
<dbReference type="SUPFAM" id="SSF63748">
    <property type="entry name" value="Tudor/PWWP/MBT"/>
    <property type="match status" value="2"/>
</dbReference>
<dbReference type="Proteomes" id="UP000515160">
    <property type="component" value="Chromosome 2R"/>
</dbReference>
<dbReference type="OrthoDB" id="10023235at2759"/>
<evidence type="ECO:0000313" key="3">
    <source>
        <dbReference type="Proteomes" id="UP000515160"/>
    </source>
</evidence>
<reference evidence="4 5" key="1">
    <citation type="submission" date="2025-04" db="UniProtKB">
        <authorList>
            <consortium name="RefSeq"/>
        </authorList>
    </citation>
    <scope>IDENTIFICATION</scope>
    <source>
        <strain evidence="4 5">15112-1751.03</strain>
        <tissue evidence="4 5">Whole Adult</tissue>
    </source>
</reference>
<accession>A0A9C6SVF7</accession>
<evidence type="ECO:0000313" key="4">
    <source>
        <dbReference type="RefSeq" id="XP_051862568.1"/>
    </source>
</evidence>
<dbReference type="Pfam" id="PF00567">
    <property type="entry name" value="TUDOR"/>
    <property type="match status" value="2"/>
</dbReference>
<feature type="domain" description="Tudor" evidence="2">
    <location>
        <begin position="568"/>
        <end position="624"/>
    </location>
</feature>
<keyword evidence="3" id="KW-1185">Reference proteome</keyword>
<dbReference type="RefSeq" id="XP_051862568.1">
    <property type="nucleotide sequence ID" value="XM_052006608.1"/>
</dbReference>
<evidence type="ECO:0000259" key="2">
    <source>
        <dbReference type="SMART" id="SM00333"/>
    </source>
</evidence>
<feature type="region of interest" description="Disordered" evidence="1">
    <location>
        <begin position="125"/>
        <end position="154"/>
    </location>
</feature>
<evidence type="ECO:0000256" key="1">
    <source>
        <dbReference type="SAM" id="MobiDB-lite"/>
    </source>
</evidence>
<evidence type="ECO:0000313" key="5">
    <source>
        <dbReference type="RefSeq" id="XP_051862569.1"/>
    </source>
</evidence>
<dbReference type="InterPro" id="IPR002999">
    <property type="entry name" value="Tudor"/>
</dbReference>
<sequence>MNEKIGELFDWNPMAEDFYDEKCNKYDDINEGTVDAKIKKDCKKNQMQYPYLIIRKDTQLITDTLLRNFFGNGLIYDIEYKFRSRQYFVYLNSLCSLEAARTKIRQFPNIINVQQARSIPIPCDPTDLEAEENKENEAAVSTATPPTDDSSPINIGSRTIQVSPTNNKHPEFFKIPIVVKSDYTAKNSLLALNDPSSRYLNVRFEFVLERHGAYVLQKAIENNQAMLHLRSGRRIVIPNKQLLETPSDGKIKLEELFKKCLACKCYTDNSCRFCQMPFCNPTCFEALLSQHNQSCKTGKPPLIDDTIVSQFNKIKLPATGTSVKITAFEQTDVIYVRSAEINADVAYHKVLADVWTNGKSLPQLQKLPQCGQIVIYKFETDIVRAMVLNVDNAKAIYVVCVDFGSVEITTLDKLYECSAYLAALPRYAVPVILRGVPKRCFPPNLLEMLYEVDQNNTFVMKYAKSDYDETKGMQRVILIESELNRSLNRLIKTILTPVEPSLSEASFKEDYLQHVHLPTGKKLDVVVMDNSFLKFGMVHCTTLDFAYEISQIHREIQHYGEASTTDSYAPPKNELCIAQYQGKWCRGLCMELVGDGYPSILFIDYGNIVPIYVEKIRPYPPQFTFPIMTTEYDLNGQPEPSVELLARMEKLLVPGSIINCDEIIYNKDENNYSLRIDSLME</sequence>
<gene>
    <name evidence="4 5" type="primary">LOC127565863</name>
</gene>
<protein>
    <submittedName>
        <fullName evidence="4 5">Protein vreteno</fullName>
    </submittedName>
</protein>
<dbReference type="RefSeq" id="XP_051862569.1">
    <property type="nucleotide sequence ID" value="XM_052006609.1"/>
</dbReference>
<feature type="domain" description="Tudor" evidence="2">
    <location>
        <begin position="366"/>
        <end position="422"/>
    </location>
</feature>
<dbReference type="GeneID" id="127565863"/>
<name>A0A9C6SVF7_DROAB</name>